<organism evidence="1 2">
    <name type="scientific">Paenibacillus rhizosphaerae</name>
    <dbReference type="NCBI Taxonomy" id="297318"/>
    <lineage>
        <taxon>Bacteria</taxon>
        <taxon>Bacillati</taxon>
        <taxon>Bacillota</taxon>
        <taxon>Bacilli</taxon>
        <taxon>Bacillales</taxon>
        <taxon>Paenibacillaceae</taxon>
        <taxon>Paenibacillus</taxon>
    </lineage>
</organism>
<protein>
    <submittedName>
        <fullName evidence="1">Uncharacterized protein</fullName>
    </submittedName>
</protein>
<comment type="caution">
    <text evidence="1">The sequence shown here is derived from an EMBL/GenBank/DDBJ whole genome shotgun (WGS) entry which is preliminary data.</text>
</comment>
<reference evidence="1 2" key="1">
    <citation type="submission" date="2020-08" db="EMBL/GenBank/DDBJ databases">
        <title>Genomic Encyclopedia of Type Strains, Phase III (KMG-III): the genomes of soil and plant-associated and newly described type strains.</title>
        <authorList>
            <person name="Whitman W."/>
        </authorList>
    </citation>
    <scope>NUCLEOTIDE SEQUENCE [LARGE SCALE GENOMIC DNA]</scope>
    <source>
        <strain evidence="1 2">CECT 5831</strain>
    </source>
</reference>
<dbReference type="Proteomes" id="UP000517523">
    <property type="component" value="Unassembled WGS sequence"/>
</dbReference>
<dbReference type="AlphaFoldDB" id="A0A839TPT6"/>
<proteinExistence type="predicted"/>
<evidence type="ECO:0000313" key="1">
    <source>
        <dbReference type="EMBL" id="MBB3128836.1"/>
    </source>
</evidence>
<sequence length="49" mass="5529">MMIYSRAELHNIAEVVPLVDSSGVELCRLPNDLRTWLHPIAQQTARLNG</sequence>
<accession>A0A839TPT6</accession>
<name>A0A839TPT6_9BACL</name>
<dbReference type="EMBL" id="JACHXJ010000003">
    <property type="protein sequence ID" value="MBB3128836.1"/>
    <property type="molecule type" value="Genomic_DNA"/>
</dbReference>
<evidence type="ECO:0000313" key="2">
    <source>
        <dbReference type="Proteomes" id="UP000517523"/>
    </source>
</evidence>
<gene>
    <name evidence="1" type="ORF">FHS19_003511</name>
</gene>